<keyword evidence="7" id="KW-0812">Transmembrane</keyword>
<dbReference type="GO" id="GO:0016616">
    <property type="term" value="F:oxidoreductase activity, acting on the CH-OH group of donors, NAD or NADP as acceptor"/>
    <property type="evidence" value="ECO:0007669"/>
    <property type="project" value="InterPro"/>
</dbReference>
<dbReference type="InterPro" id="IPR013201">
    <property type="entry name" value="Prot_inhib_I29"/>
</dbReference>
<dbReference type="PANTHER" id="PTHR43245">
    <property type="entry name" value="BIFUNCTIONAL POLYMYXIN RESISTANCE PROTEIN ARNA"/>
    <property type="match status" value="1"/>
</dbReference>
<feature type="region of interest" description="Disordered" evidence="6">
    <location>
        <begin position="316"/>
        <end position="339"/>
    </location>
</feature>
<dbReference type="InterPro" id="IPR038765">
    <property type="entry name" value="Papain-like_cys_pep_sf"/>
</dbReference>
<dbReference type="GO" id="GO:0006694">
    <property type="term" value="P:steroid biosynthetic process"/>
    <property type="evidence" value="ECO:0007669"/>
    <property type="project" value="InterPro"/>
</dbReference>
<evidence type="ECO:0000313" key="11">
    <source>
        <dbReference type="EMBL" id="KAF8643100.1"/>
    </source>
</evidence>
<dbReference type="PANTHER" id="PTHR43245:SF51">
    <property type="entry name" value="SHORT CHAIN DEHYDROGENASE_REDUCTASE FAMILY 42E, MEMBER 2"/>
    <property type="match status" value="1"/>
</dbReference>
<dbReference type="GO" id="GO:0008234">
    <property type="term" value="F:cysteine-type peptidase activity"/>
    <property type="evidence" value="ECO:0007669"/>
    <property type="project" value="InterPro"/>
</dbReference>
<evidence type="ECO:0000256" key="1">
    <source>
        <dbReference type="ARBA" id="ARBA00009219"/>
    </source>
</evidence>
<dbReference type="Pfam" id="PF01073">
    <property type="entry name" value="3Beta_HSD"/>
    <property type="match status" value="2"/>
</dbReference>
<dbReference type="AlphaFoldDB" id="A0A835DWM9"/>
<feature type="transmembrane region" description="Helical" evidence="7">
    <location>
        <begin position="1201"/>
        <end position="1218"/>
    </location>
</feature>
<dbReference type="FunFam" id="3.90.70.10:FF:000332">
    <property type="entry name" value="Cathepsin L1"/>
    <property type="match status" value="1"/>
</dbReference>
<keyword evidence="3" id="KW-0560">Oxidoreductase</keyword>
<evidence type="ECO:0000313" key="12">
    <source>
        <dbReference type="Proteomes" id="UP000636709"/>
    </source>
</evidence>
<dbReference type="Pfam" id="PF14934">
    <property type="entry name" value="TMEM254"/>
    <property type="match status" value="1"/>
</dbReference>
<evidence type="ECO:0000256" key="4">
    <source>
        <dbReference type="ARBA" id="ARBA00023027"/>
    </source>
</evidence>
<keyword evidence="12" id="KW-1185">Reference proteome</keyword>
<dbReference type="InterPro" id="IPR039417">
    <property type="entry name" value="Peptidase_C1A_papain-like"/>
</dbReference>
<evidence type="ECO:0000259" key="10">
    <source>
        <dbReference type="SMART" id="SM00848"/>
    </source>
</evidence>
<comment type="caution">
    <text evidence="11">The sequence shown here is derived from an EMBL/GenBank/DDBJ whole genome shotgun (WGS) entry which is preliminary data.</text>
</comment>
<evidence type="ECO:0000256" key="7">
    <source>
        <dbReference type="SAM" id="Phobius"/>
    </source>
</evidence>
<dbReference type="InterPro" id="IPR002225">
    <property type="entry name" value="3Beta_OHSteriod_DH/Estase"/>
</dbReference>
<dbReference type="SMART" id="SM00645">
    <property type="entry name" value="Pept_C1"/>
    <property type="match status" value="1"/>
</dbReference>
<dbReference type="Proteomes" id="UP000636709">
    <property type="component" value="Unassembled WGS sequence"/>
</dbReference>
<dbReference type="InterPro" id="IPR025660">
    <property type="entry name" value="Pept_his_AS"/>
</dbReference>
<protein>
    <submittedName>
        <fullName evidence="11">Uncharacterized protein</fullName>
    </submittedName>
</protein>
<keyword evidence="2 8" id="KW-0732">Signal</keyword>
<keyword evidence="7" id="KW-0472">Membrane</keyword>
<feature type="domain" description="Peptidase C1A papain C-terminal" evidence="9">
    <location>
        <begin position="132"/>
        <end position="331"/>
    </location>
</feature>
<feature type="domain" description="Cathepsin propeptide inhibitor" evidence="10">
    <location>
        <begin position="45"/>
        <end position="101"/>
    </location>
</feature>
<name>A0A835DWM9_9POAL</name>
<dbReference type="OrthoDB" id="2735536at2759"/>
<feature type="signal peptide" evidence="8">
    <location>
        <begin position="1"/>
        <end position="19"/>
    </location>
</feature>
<feature type="transmembrane region" description="Helical" evidence="7">
    <location>
        <begin position="1127"/>
        <end position="1149"/>
    </location>
</feature>
<proteinExistence type="inferred from homology"/>
<dbReference type="GO" id="GO:0006508">
    <property type="term" value="P:proteolysis"/>
    <property type="evidence" value="ECO:0007669"/>
    <property type="project" value="InterPro"/>
</dbReference>
<evidence type="ECO:0000256" key="3">
    <source>
        <dbReference type="ARBA" id="ARBA00023002"/>
    </source>
</evidence>
<keyword evidence="5" id="KW-1015">Disulfide bond</keyword>
<evidence type="ECO:0000256" key="2">
    <source>
        <dbReference type="ARBA" id="ARBA00022729"/>
    </source>
</evidence>
<dbReference type="Gene3D" id="3.90.70.10">
    <property type="entry name" value="Cysteine proteinases"/>
    <property type="match status" value="1"/>
</dbReference>
<dbReference type="InterPro" id="IPR028110">
    <property type="entry name" value="TMEM254"/>
</dbReference>
<dbReference type="EMBL" id="JACEFO010003225">
    <property type="protein sequence ID" value="KAF8643100.1"/>
    <property type="molecule type" value="Genomic_DNA"/>
</dbReference>
<dbReference type="Pfam" id="PF00112">
    <property type="entry name" value="Peptidase_C1"/>
    <property type="match status" value="1"/>
</dbReference>
<dbReference type="PROSITE" id="PS00639">
    <property type="entry name" value="THIOL_PROTEASE_HIS"/>
    <property type="match status" value="1"/>
</dbReference>
<comment type="similarity">
    <text evidence="1">Belongs to the 3-beta-HSD family.</text>
</comment>
<reference evidence="11" key="1">
    <citation type="submission" date="2020-07" db="EMBL/GenBank/DDBJ databases">
        <title>Genome sequence and genetic diversity analysis of an under-domesticated orphan crop, white fonio (Digitaria exilis).</title>
        <authorList>
            <person name="Bennetzen J.L."/>
            <person name="Chen S."/>
            <person name="Ma X."/>
            <person name="Wang X."/>
            <person name="Yssel A.E.J."/>
            <person name="Chaluvadi S.R."/>
            <person name="Johnson M."/>
            <person name="Gangashetty P."/>
            <person name="Hamidou F."/>
            <person name="Sanogo M.D."/>
            <person name="Zwaenepoel A."/>
            <person name="Wallace J."/>
            <person name="Van De Peer Y."/>
            <person name="Van Deynze A."/>
        </authorList>
    </citation>
    <scope>NUCLEOTIDE SEQUENCE</scope>
    <source>
        <tissue evidence="11">Leaves</tissue>
    </source>
</reference>
<feature type="transmembrane region" description="Helical" evidence="7">
    <location>
        <begin position="1161"/>
        <end position="1181"/>
    </location>
</feature>
<dbReference type="FunFam" id="3.40.50.720:FF:000138">
    <property type="entry name" value="Short-chain dehydrogenase/reductase family 42E member 1"/>
    <property type="match status" value="2"/>
</dbReference>
<dbReference type="Pfam" id="PF08246">
    <property type="entry name" value="Inhibitor_I29"/>
    <property type="match status" value="1"/>
</dbReference>
<gene>
    <name evidence="11" type="ORF">HU200_066972</name>
</gene>
<feature type="chain" id="PRO_5032307575" evidence="8">
    <location>
        <begin position="20"/>
        <end position="1223"/>
    </location>
</feature>
<dbReference type="InterPro" id="IPR000169">
    <property type="entry name" value="Pept_cys_AS"/>
</dbReference>
<dbReference type="SMART" id="SM00848">
    <property type="entry name" value="Inhibitor_I29"/>
    <property type="match status" value="1"/>
</dbReference>
<dbReference type="InterPro" id="IPR050177">
    <property type="entry name" value="Lipid_A_modif_metabolic_enz"/>
</dbReference>
<evidence type="ECO:0000256" key="5">
    <source>
        <dbReference type="ARBA" id="ARBA00023157"/>
    </source>
</evidence>
<dbReference type="SUPFAM" id="SSF54001">
    <property type="entry name" value="Cysteine proteinases"/>
    <property type="match status" value="1"/>
</dbReference>
<dbReference type="InterPro" id="IPR000668">
    <property type="entry name" value="Peptidase_C1A_C"/>
</dbReference>
<dbReference type="Gene3D" id="3.40.50.720">
    <property type="entry name" value="NAD(P)-binding Rossmann-like Domain"/>
    <property type="match status" value="2"/>
</dbReference>
<keyword evidence="4" id="KW-0520">NAD</keyword>
<sequence>MEPKLPALFLLVAFVVCSASHHQDPSVVGYSQEDLALPSRLPDLFTSWSVKHSKIYASPKEKVKRYEVFKQNLMHIAETNRKNSSYWLGLNQFADITHEEFKTNYLGLKRLTKMGAETRTPTAFRYAEAVNLPWAVDWSTLTRTQMLAGSCWAFSSVAAVEGINQIVTGKLVSLSEQELMDCDTTFDHGCGGGIMDFAFAFIMGNQGIHTDEDYPYLMEEGYCRERQPFARVVTITGYEDVPENSEISLLKALAHQPVSVGIAAGSRDFQFYKGGVFEGACSSELDHALTAVGYGSSYGQDYIVMKNSWGKNWGEQGQAEAQNGTKPRGGTIGAPWSSSSSEMHRLSANEGIEGVRFAVTGGQGFVGAALCLELLRRGAREVRSLDLRASSTWSQQLLDAGVRLFQGDIRKKDDVRRAFRGVDCVFHLASYGMSGKEMVHAGRADEVNINGTCNVLDACHEHGVRRLVYVSTYNVVFGGEPIVNGNEALPYFPIENHVDAYGRSKSVAEQLVLKSNGQPAKNGTSTRLYTCAIRPAAIYGPGEERHLPRILSLAKLGLAFFKIGGPDVKTDWVYIDNLVLALILASMGLLDDIPDRKGTPVAAGQAYFICDGSPVNTFEFIISPLFRSLNYTVPRVTLDTSVALIISRIFLFISTLFYPWLDSKWIPQPLILPAEVYKVGVTHYFSFLKAREELGYVPMPVHVVVVVGDLYRPSFSRFLHYTLPPSTARAPPRTRERGATARVEMHLSANEGIEGLRFAVTGGQGFVGAALCLELLRRGAREVRSLDLRAASTWSQQLLDAGVRLFQGDIRKKDDVGRAFRGVDCVFHLASYGMSGKEMVQAGRADEVNINGTCNVLDACHEHGVRRLVYVSTYNVVFGGKPIANGNEALPYFPIEDHVDAYGRSKSVAEQLVLKSNGRTAKSDKSTRLYTCAIRPAAIYGPGEERHLPRILSLAKLGLTFFKIGGSDVKTDWVYIDNLVLALILASMGLLDDIPDRKGTPVAAGQAYFICDGSPCNTFEFIISPLFRSLGYAVPRVTLDTSVALTISRVFLLISTLFYPWLDSKWIPQPLILPAEVYKVGVTHYFSFLKAREELGYVPMVSPREGLAATISYWQERKRRELDGPTIFTWLGVIIGMLATFSAACLPPVGPLRWVLDVHLFVFRSVLVIRLVFAAAVAAHFGEAVYAWFLAKKVDPRNASGWFWQTFALGFFSLRYLLKRARG</sequence>
<evidence type="ECO:0000256" key="6">
    <source>
        <dbReference type="SAM" id="MobiDB-lite"/>
    </source>
</evidence>
<accession>A0A835DWM9</accession>
<dbReference type="InterPro" id="IPR036291">
    <property type="entry name" value="NAD(P)-bd_dom_sf"/>
</dbReference>
<dbReference type="CDD" id="cd02248">
    <property type="entry name" value="Peptidase_C1A"/>
    <property type="match status" value="1"/>
</dbReference>
<dbReference type="SUPFAM" id="SSF51735">
    <property type="entry name" value="NAD(P)-binding Rossmann-fold domains"/>
    <property type="match status" value="2"/>
</dbReference>
<evidence type="ECO:0000259" key="9">
    <source>
        <dbReference type="SMART" id="SM00645"/>
    </source>
</evidence>
<keyword evidence="7" id="KW-1133">Transmembrane helix</keyword>
<organism evidence="11 12">
    <name type="scientific">Digitaria exilis</name>
    <dbReference type="NCBI Taxonomy" id="1010633"/>
    <lineage>
        <taxon>Eukaryota</taxon>
        <taxon>Viridiplantae</taxon>
        <taxon>Streptophyta</taxon>
        <taxon>Embryophyta</taxon>
        <taxon>Tracheophyta</taxon>
        <taxon>Spermatophyta</taxon>
        <taxon>Magnoliopsida</taxon>
        <taxon>Liliopsida</taxon>
        <taxon>Poales</taxon>
        <taxon>Poaceae</taxon>
        <taxon>PACMAD clade</taxon>
        <taxon>Panicoideae</taxon>
        <taxon>Panicodae</taxon>
        <taxon>Paniceae</taxon>
        <taxon>Anthephorinae</taxon>
        <taxon>Digitaria</taxon>
    </lineage>
</organism>
<evidence type="ECO:0000256" key="8">
    <source>
        <dbReference type="SAM" id="SignalP"/>
    </source>
</evidence>
<dbReference type="PROSITE" id="PS00139">
    <property type="entry name" value="THIOL_PROTEASE_CYS"/>
    <property type="match status" value="1"/>
</dbReference>